<accession>D3RXF7</accession>
<dbReference type="SUPFAM" id="SSF89155">
    <property type="entry name" value="TorD-like"/>
    <property type="match status" value="1"/>
</dbReference>
<dbReference type="GeneID" id="8778518"/>
<evidence type="ECO:0008006" key="4">
    <source>
        <dbReference type="Google" id="ProtNLM"/>
    </source>
</evidence>
<proteinExistence type="predicted"/>
<dbReference type="STRING" id="589924.Ferp_1008"/>
<dbReference type="InterPro" id="IPR020945">
    <property type="entry name" value="DMSO/NO3_reduct_chaperone"/>
</dbReference>
<dbReference type="Pfam" id="PF02613">
    <property type="entry name" value="Nitrate_red_del"/>
    <property type="match status" value="1"/>
</dbReference>
<reference evidence="2 3" key="2">
    <citation type="journal article" date="2011" name="Stand. Genomic Sci.">
        <title>Complete genome sequence of Ferroglobus placidus AEDII12DO.</title>
        <authorList>
            <person name="Anderson I."/>
            <person name="Risso C."/>
            <person name="Holmes D."/>
            <person name="Lucas S."/>
            <person name="Copeland A."/>
            <person name="Lapidus A."/>
            <person name="Cheng J.F."/>
            <person name="Bruce D."/>
            <person name="Goodwin L."/>
            <person name="Pitluck S."/>
            <person name="Saunders E."/>
            <person name="Brettin T."/>
            <person name="Detter J.C."/>
            <person name="Han C."/>
            <person name="Tapia R."/>
            <person name="Larimer F."/>
            <person name="Land M."/>
            <person name="Hauser L."/>
            <person name="Woyke T."/>
            <person name="Lovley D."/>
            <person name="Kyrpides N."/>
            <person name="Ivanova N."/>
        </authorList>
    </citation>
    <scope>NUCLEOTIDE SEQUENCE [LARGE SCALE GENOMIC DNA]</scope>
    <source>
        <strain evidence="3">DSM 10642 / AEDII12DO</strain>
    </source>
</reference>
<dbReference type="Gene3D" id="1.10.3480.10">
    <property type="entry name" value="TorD-like"/>
    <property type="match status" value="1"/>
</dbReference>
<dbReference type="InterPro" id="IPR036411">
    <property type="entry name" value="TorD-like_sf"/>
</dbReference>
<dbReference type="EMBL" id="CP001899">
    <property type="protein sequence ID" value="ADC65170.1"/>
    <property type="molecule type" value="Genomic_DNA"/>
</dbReference>
<evidence type="ECO:0000313" key="3">
    <source>
        <dbReference type="Proteomes" id="UP000002613"/>
    </source>
</evidence>
<keyword evidence="3" id="KW-1185">Reference proteome</keyword>
<reference evidence="3" key="1">
    <citation type="submission" date="2010-02" db="EMBL/GenBank/DDBJ databases">
        <title>Complete sequence of Ferroglobus placidus DSM 10642.</title>
        <authorList>
            <consortium name="US DOE Joint Genome Institute"/>
            <person name="Lucas S."/>
            <person name="Copeland A."/>
            <person name="Lapidus A."/>
            <person name="Cheng J.-F."/>
            <person name="Bruce D."/>
            <person name="Goodwin L."/>
            <person name="Pitluck S."/>
            <person name="Saunders E."/>
            <person name="Brettin T."/>
            <person name="Detter J.C."/>
            <person name="Han C."/>
            <person name="Tapia R."/>
            <person name="Larimer F."/>
            <person name="Land M."/>
            <person name="Hauser L."/>
            <person name="Kyrpides N."/>
            <person name="Ivanova N."/>
            <person name="Holmes D."/>
            <person name="Lovley D."/>
            <person name="Kyrpides N."/>
            <person name="Anderson I.J."/>
            <person name="Woyke T."/>
        </authorList>
    </citation>
    <scope>NUCLEOTIDE SEQUENCE [LARGE SCALE GENOMIC DNA]</scope>
    <source>
        <strain evidence="3">DSM 10642 / AEDII12DO</strain>
    </source>
</reference>
<dbReference type="PANTHER" id="PTHR34227">
    <property type="entry name" value="CHAPERONE PROTEIN YCDY"/>
    <property type="match status" value="1"/>
</dbReference>
<dbReference type="InterPro" id="IPR050289">
    <property type="entry name" value="TorD/DmsD_chaperones"/>
</dbReference>
<dbReference type="KEGG" id="fpl:Ferp_1008"/>
<gene>
    <name evidence="2" type="ordered locus">Ferp_1008</name>
</gene>
<dbReference type="eggNOG" id="arCOG01506">
    <property type="taxonomic scope" value="Archaea"/>
</dbReference>
<dbReference type="OrthoDB" id="320758at2157"/>
<evidence type="ECO:0000256" key="1">
    <source>
        <dbReference type="ARBA" id="ARBA00023186"/>
    </source>
</evidence>
<dbReference type="RefSeq" id="WP_012965513.1">
    <property type="nucleotide sequence ID" value="NC_013849.1"/>
</dbReference>
<protein>
    <recommendedName>
        <fullName evidence="4">Cytoplasmic chaperone TorD family protein</fullName>
    </recommendedName>
</protein>
<organism evidence="2 3">
    <name type="scientific">Ferroglobus placidus (strain DSM 10642 / AEDII12DO)</name>
    <dbReference type="NCBI Taxonomy" id="589924"/>
    <lineage>
        <taxon>Archaea</taxon>
        <taxon>Methanobacteriati</taxon>
        <taxon>Methanobacteriota</taxon>
        <taxon>Archaeoglobi</taxon>
        <taxon>Archaeoglobales</taxon>
        <taxon>Archaeoglobaceae</taxon>
        <taxon>Ferroglobus</taxon>
    </lineage>
</organism>
<dbReference type="PANTHER" id="PTHR34227:SF1">
    <property type="entry name" value="DIMETHYL SULFOXIDE REDUCTASE CHAPERONE-RELATED"/>
    <property type="match status" value="1"/>
</dbReference>
<name>D3RXF7_FERPA</name>
<evidence type="ECO:0000313" key="2">
    <source>
        <dbReference type="EMBL" id="ADC65170.1"/>
    </source>
</evidence>
<dbReference type="HOGENOM" id="CLU_077650_0_0_2"/>
<sequence>MNLREILEFRRDFYRFLSSLFSGEIPEDFVRDLAEKRIDLPRNPDIVEGFRILEEFVARRGVKEAVKAIQNEFATFFSGLSSEIPTTKSEVFGEGAYGKISLEVEEKMREFGYHLINSTLPPDHIAVELDFMAALIDSALSHEIDFKESLRYQLEFLENEIFVWVFKALKKLEERTEFYRGVAKIAAAYLKFDRKLVRELMLWND</sequence>
<dbReference type="PaxDb" id="589924-Ferp_1008"/>
<keyword evidence="1" id="KW-0143">Chaperone</keyword>
<dbReference type="AlphaFoldDB" id="D3RXF7"/>
<dbReference type="Proteomes" id="UP000002613">
    <property type="component" value="Chromosome"/>
</dbReference>